<name>A0AAW4W5G3_9FIRM</name>
<comment type="caution">
    <text evidence="4">The sequence shown here is derived from an EMBL/GenBank/DDBJ whole genome shotgun (WGS) entry which is preliminary data.</text>
</comment>
<dbReference type="InterPro" id="IPR051338">
    <property type="entry name" value="NodU/CmcH_Carbamoyltrnsfr"/>
</dbReference>
<dbReference type="AlphaFoldDB" id="A0AAW4W5G3"/>
<feature type="domain" description="Carbamoyltransferase" evidence="2">
    <location>
        <begin position="3"/>
        <end position="338"/>
    </location>
</feature>
<keyword evidence="5" id="KW-1185">Reference proteome</keyword>
<dbReference type="GO" id="GO:0003824">
    <property type="term" value="F:catalytic activity"/>
    <property type="evidence" value="ECO:0007669"/>
    <property type="project" value="InterPro"/>
</dbReference>
<protein>
    <recommendedName>
        <fullName evidence="6">Carbamoyltransferase</fullName>
    </recommendedName>
</protein>
<evidence type="ECO:0000256" key="1">
    <source>
        <dbReference type="ARBA" id="ARBA00006129"/>
    </source>
</evidence>
<dbReference type="RefSeq" id="WP_059085234.1">
    <property type="nucleotide sequence ID" value="NZ_JAJEQQ010000001.1"/>
</dbReference>
<evidence type="ECO:0000313" key="4">
    <source>
        <dbReference type="EMBL" id="MCC2226389.1"/>
    </source>
</evidence>
<reference evidence="4 5" key="1">
    <citation type="submission" date="2021-10" db="EMBL/GenBank/DDBJ databases">
        <title>Anaerobic single-cell dispensing facilitates the cultivation of human gut bacteria.</title>
        <authorList>
            <person name="Afrizal A."/>
        </authorList>
    </citation>
    <scope>NUCLEOTIDE SEQUENCE [LARGE SCALE GENOMIC DNA]</scope>
    <source>
        <strain evidence="4 5">CLA-AA-H217</strain>
    </source>
</reference>
<dbReference type="Proteomes" id="UP001198612">
    <property type="component" value="Unassembled WGS sequence"/>
</dbReference>
<dbReference type="InterPro" id="IPR043129">
    <property type="entry name" value="ATPase_NBD"/>
</dbReference>
<proteinExistence type="inferred from homology"/>
<dbReference type="SUPFAM" id="SSF53067">
    <property type="entry name" value="Actin-like ATPase domain"/>
    <property type="match status" value="1"/>
</dbReference>
<evidence type="ECO:0000259" key="3">
    <source>
        <dbReference type="Pfam" id="PF16861"/>
    </source>
</evidence>
<sequence length="558" mass="63007">MIILGVNFFFEHSSVSVIIDGKLVYSAEEERFSGIKGGKRYSPYSVHFPYKAMYSALDYLDINIKEVDAIALSYDKWDHIKGLFSKRWSYYDDFYALRSLFHTKRILSSDYEMFQYMSDRMLPEDIKKVPLLFYNHHMSHAASAYCFSGFEKSLVFAADCCGEKSCTSLYIGSPNGLKKIKSFDIPDSLGILYTVVTKHLGFNSFQDEFKVMGLASYGNNTYLEAFKNIITFNEKGEYKINEQKMFNLSAYLGPARKKGEEINQRHKDIAKSLQTILETILVKLFTYYRNKTGITNLCMAGGVALNCVANGKISDEKIFDRIFVQPASSDAGTSMGAAALAYNKYKGNMQISFDNMYLGTEYKNEMIGKLISDAKLKASFLNDDGMVVEAAKRMADGQIGGIFRGRMEAGPRALGNRSVIASPAPSDMLKRINNIKGREMFRPIAPIVKEDKFEDFFIGEKNQYMLFTCTVRNDRASCIPAVTHVDKSSRVQTVTMQSNKFIYSLIDEFERITGLPVIINTSLNFRGKPIVENPTDAIGSFYSSGLDFLILGNYLLEK</sequence>
<evidence type="ECO:0000259" key="2">
    <source>
        <dbReference type="Pfam" id="PF02543"/>
    </source>
</evidence>
<accession>A0AAW4W5G3</accession>
<gene>
    <name evidence="4" type="ORF">LKD40_00935</name>
</gene>
<evidence type="ECO:0000313" key="5">
    <source>
        <dbReference type="Proteomes" id="UP001198612"/>
    </source>
</evidence>
<dbReference type="Gene3D" id="3.30.420.40">
    <property type="match status" value="2"/>
</dbReference>
<dbReference type="PANTHER" id="PTHR34847">
    <property type="entry name" value="NODULATION PROTEIN U"/>
    <property type="match status" value="1"/>
</dbReference>
<comment type="similarity">
    <text evidence="1">Belongs to the NodU/CmcH family.</text>
</comment>
<dbReference type="EMBL" id="JAJEQQ010000001">
    <property type="protein sequence ID" value="MCC2226389.1"/>
    <property type="molecule type" value="Genomic_DNA"/>
</dbReference>
<dbReference type="PANTHER" id="PTHR34847:SF1">
    <property type="entry name" value="NODULATION PROTEIN U"/>
    <property type="match status" value="1"/>
</dbReference>
<dbReference type="Gene3D" id="3.90.870.20">
    <property type="entry name" value="Carbamoyltransferase, C-terminal domain"/>
    <property type="match status" value="1"/>
</dbReference>
<dbReference type="Pfam" id="PF02543">
    <property type="entry name" value="Carbam_trans_N"/>
    <property type="match status" value="1"/>
</dbReference>
<evidence type="ECO:0008006" key="6">
    <source>
        <dbReference type="Google" id="ProtNLM"/>
    </source>
</evidence>
<dbReference type="InterPro" id="IPR038152">
    <property type="entry name" value="Carbam_trans_C_sf"/>
</dbReference>
<organism evidence="4 5">
    <name type="scientific">Blautia fusiformis</name>
    <dbReference type="NCBI Taxonomy" id="2881264"/>
    <lineage>
        <taxon>Bacteria</taxon>
        <taxon>Bacillati</taxon>
        <taxon>Bacillota</taxon>
        <taxon>Clostridia</taxon>
        <taxon>Lachnospirales</taxon>
        <taxon>Lachnospiraceae</taxon>
        <taxon>Blautia</taxon>
    </lineage>
</organism>
<dbReference type="InterPro" id="IPR003696">
    <property type="entry name" value="Carbtransf_dom"/>
</dbReference>
<feature type="domain" description="Carbamoyltransferase C-terminal" evidence="3">
    <location>
        <begin position="391"/>
        <end position="558"/>
    </location>
</feature>
<dbReference type="InterPro" id="IPR031730">
    <property type="entry name" value="Carbam_trans_C"/>
</dbReference>
<dbReference type="Pfam" id="PF16861">
    <property type="entry name" value="Carbam_trans_C"/>
    <property type="match status" value="1"/>
</dbReference>